<dbReference type="Proteomes" id="UP001194539">
    <property type="component" value="Unassembled WGS sequence"/>
</dbReference>
<evidence type="ECO:0008006" key="4">
    <source>
        <dbReference type="Google" id="ProtNLM"/>
    </source>
</evidence>
<keyword evidence="1" id="KW-0812">Transmembrane</keyword>
<evidence type="ECO:0000313" key="2">
    <source>
        <dbReference type="EMBL" id="MBH5388839.1"/>
    </source>
</evidence>
<feature type="transmembrane region" description="Helical" evidence="1">
    <location>
        <begin position="224"/>
        <end position="241"/>
    </location>
</feature>
<keyword evidence="1" id="KW-0472">Membrane</keyword>
<feature type="transmembrane region" description="Helical" evidence="1">
    <location>
        <begin position="112"/>
        <end position="132"/>
    </location>
</feature>
<name>A0ABS0P6M0_9BRAD</name>
<comment type="caution">
    <text evidence="2">The sequence shown here is derived from an EMBL/GenBank/DDBJ whole genome shotgun (WGS) entry which is preliminary data.</text>
</comment>
<organism evidence="2 3">
    <name type="scientific">Bradyrhizobium diversitatis</name>
    <dbReference type="NCBI Taxonomy" id="2755406"/>
    <lineage>
        <taxon>Bacteria</taxon>
        <taxon>Pseudomonadati</taxon>
        <taxon>Pseudomonadota</taxon>
        <taxon>Alphaproteobacteria</taxon>
        <taxon>Hyphomicrobiales</taxon>
        <taxon>Nitrobacteraceae</taxon>
        <taxon>Bradyrhizobium</taxon>
    </lineage>
</organism>
<feature type="transmembrane region" description="Helical" evidence="1">
    <location>
        <begin position="414"/>
        <end position="432"/>
    </location>
</feature>
<reference evidence="2 3" key="1">
    <citation type="submission" date="2020-07" db="EMBL/GenBank/DDBJ databases">
        <title>Bradyrhizobium diversity isolated from nodules of indigenous legumes of Western Australia.</title>
        <authorList>
            <person name="Klepa M.S."/>
        </authorList>
    </citation>
    <scope>NUCLEOTIDE SEQUENCE [LARGE SCALE GENOMIC DNA]</scope>
    <source>
        <strain evidence="2 3">CNPSo 4019</strain>
    </source>
</reference>
<feature type="transmembrane region" description="Helical" evidence="1">
    <location>
        <begin position="153"/>
        <end position="174"/>
    </location>
</feature>
<protein>
    <recommendedName>
        <fullName evidence="4">O-antigen polysaccharide polymerase Wzy</fullName>
    </recommendedName>
</protein>
<keyword evidence="1" id="KW-1133">Transmembrane helix</keyword>
<feature type="transmembrane region" description="Helical" evidence="1">
    <location>
        <begin position="382"/>
        <end position="402"/>
    </location>
</feature>
<sequence>MNQFSRSAAASQLYVTPKSVFDYVVIGSAGAYLLLSFTQAWSSPRASLIAAMILAVNGIVSLFGLKIALARSYLLFVVFFVFNLLFLAVAPLQQIGNDFDPILADVSLVVPASVLCAFMTIVGLCFVVYRPFRAPESRPNRFLDRSLAAEPNPNYTLLAAASMVVSLGLVGYLGSSLLQVNREAFGSVVGESKMINILVTAFFRPFTLVAPVIGASVALARRNTGWVTCFVVLLLAGLFINNPLISARFRSSTLIVFCVLAIFGPRSVRLFLVTYFAGLLASPIFGSIFRYANVSLDQRPFSQFFVHPDFSGLDLFCYAIMWVEMKGLEWGSNIMGALLFFVPRDLWAGKGRTVGEIMHDYIFILKGFGTDNVSAPPPIEGYFSFGIVGAMLMSVAIVYVLDRVERRGLAAQRLSPLYFILCLSPMLCMILLRGPFQVGWSEWAIHSSTVVASAVMLLLTKRTVHIPAPPSIRRGSMPETSQN</sequence>
<accession>A0ABS0P6M0</accession>
<dbReference type="RefSeq" id="WP_197967428.1">
    <property type="nucleotide sequence ID" value="NZ_JACEGD010000019.1"/>
</dbReference>
<feature type="transmembrane region" description="Helical" evidence="1">
    <location>
        <begin position="270"/>
        <end position="292"/>
    </location>
</feature>
<feature type="transmembrane region" description="Helical" evidence="1">
    <location>
        <begin position="194"/>
        <end position="217"/>
    </location>
</feature>
<dbReference type="EMBL" id="JACEGD010000019">
    <property type="protein sequence ID" value="MBH5388839.1"/>
    <property type="molecule type" value="Genomic_DNA"/>
</dbReference>
<gene>
    <name evidence="2" type="ORF">H1B27_21460</name>
</gene>
<evidence type="ECO:0000256" key="1">
    <source>
        <dbReference type="SAM" id="Phobius"/>
    </source>
</evidence>
<feature type="transmembrane region" description="Helical" evidence="1">
    <location>
        <begin position="20"/>
        <end position="41"/>
    </location>
</feature>
<proteinExistence type="predicted"/>
<feature type="transmembrane region" description="Helical" evidence="1">
    <location>
        <begin position="72"/>
        <end position="92"/>
    </location>
</feature>
<feature type="transmembrane region" description="Helical" evidence="1">
    <location>
        <begin position="47"/>
        <end position="65"/>
    </location>
</feature>
<evidence type="ECO:0000313" key="3">
    <source>
        <dbReference type="Proteomes" id="UP001194539"/>
    </source>
</evidence>
<keyword evidence="3" id="KW-1185">Reference proteome</keyword>